<accession>C0NC74</accession>
<dbReference type="InParanoid" id="C0NC74"/>
<sequence length="145" mass="16735">MWEGFWKRPVASHWDASRIKQHYSWDMVVRYGRSTLCSIIAHKVQPNTLGRPSPIPEPFWNVSHLLLFSSRRLRLSVTACVIWRALETVSPVSEYLSRHHDHDSSPDLPSQPPLQHLLLTLFVTKESGKSHRTLSPSINQSLDNF</sequence>
<evidence type="ECO:0000313" key="2">
    <source>
        <dbReference type="Proteomes" id="UP000001631"/>
    </source>
</evidence>
<protein>
    <submittedName>
        <fullName evidence="1">Uncharacterized protein</fullName>
    </submittedName>
</protein>
<dbReference type="EMBL" id="GG663363">
    <property type="protein sequence ID" value="EEH11265.1"/>
    <property type="molecule type" value="Genomic_DNA"/>
</dbReference>
<dbReference type="GeneID" id="69033737"/>
<organism evidence="1 2">
    <name type="scientific">Ajellomyces capsulatus (strain G186AR / H82 / ATCC MYA-2454 / RMSCC 2432)</name>
    <name type="common">Darling's disease fungus</name>
    <name type="synonym">Histoplasma capsulatum</name>
    <dbReference type="NCBI Taxonomy" id="447093"/>
    <lineage>
        <taxon>Eukaryota</taxon>
        <taxon>Fungi</taxon>
        <taxon>Dikarya</taxon>
        <taxon>Ascomycota</taxon>
        <taxon>Pezizomycotina</taxon>
        <taxon>Eurotiomycetes</taxon>
        <taxon>Eurotiomycetidae</taxon>
        <taxon>Onygenales</taxon>
        <taxon>Ajellomycetaceae</taxon>
        <taxon>Histoplasma</taxon>
    </lineage>
</organism>
<dbReference type="RefSeq" id="XP_045291745.1">
    <property type="nucleotide sequence ID" value="XM_045427770.1"/>
</dbReference>
<keyword evidence="2" id="KW-1185">Reference proteome</keyword>
<dbReference type="AlphaFoldDB" id="C0NC74"/>
<proteinExistence type="predicted"/>
<gene>
    <name evidence="1" type="ORF">HCBG_00720</name>
</gene>
<evidence type="ECO:0000313" key="1">
    <source>
        <dbReference type="EMBL" id="EEH11265.1"/>
    </source>
</evidence>
<name>C0NC74_AJECG</name>
<reference evidence="1" key="1">
    <citation type="submission" date="2009-02" db="EMBL/GenBank/DDBJ databases">
        <title>The Genome Sequence of Ajellomyces capsulatus strain G186AR.</title>
        <authorList>
            <consortium name="The Broad Institute Genome Sequencing Platform"/>
            <person name="Champion M."/>
            <person name="Cuomo C."/>
            <person name="Ma L.-J."/>
            <person name="Henn M.R."/>
            <person name="Sil A."/>
            <person name="Goldman B."/>
            <person name="Young S.K."/>
            <person name="Kodira C.D."/>
            <person name="Zeng Q."/>
            <person name="Koehrsen M."/>
            <person name="Alvarado L."/>
            <person name="Berlin A."/>
            <person name="Borenstein D."/>
            <person name="Chen Z."/>
            <person name="Engels R."/>
            <person name="Freedman E."/>
            <person name="Gellesch M."/>
            <person name="Goldberg J."/>
            <person name="Griggs A."/>
            <person name="Gujja S."/>
            <person name="Heiman D."/>
            <person name="Hepburn T."/>
            <person name="Howarth C."/>
            <person name="Jen D."/>
            <person name="Larson L."/>
            <person name="Lewis B."/>
            <person name="Mehta T."/>
            <person name="Park D."/>
            <person name="Pearson M."/>
            <person name="Roberts A."/>
            <person name="Saif S."/>
            <person name="Shea T."/>
            <person name="Shenoy N."/>
            <person name="Sisk P."/>
            <person name="Stolte C."/>
            <person name="Sykes S."/>
            <person name="Walk T."/>
            <person name="White J."/>
            <person name="Yandava C."/>
            <person name="Klein B."/>
            <person name="McEwen J.G."/>
            <person name="Puccia R."/>
            <person name="Goldman G.H."/>
            <person name="Felipe M.S."/>
            <person name="Nino-Vega G."/>
            <person name="San-Blas G."/>
            <person name="Taylor J."/>
            <person name="Mendoza L."/>
            <person name="Galagan J."/>
            <person name="Nusbaum C."/>
            <person name="Birren B."/>
        </authorList>
    </citation>
    <scope>NUCLEOTIDE SEQUENCE</scope>
    <source>
        <strain evidence="1">G186AR</strain>
    </source>
</reference>
<dbReference type="HOGENOM" id="CLU_1786343_0_0_1"/>
<dbReference type="Proteomes" id="UP000001631">
    <property type="component" value="Unassembled WGS sequence"/>
</dbReference>